<dbReference type="SUPFAM" id="SSF89796">
    <property type="entry name" value="CoA-transferase family III (CaiB/BaiF)"/>
    <property type="match status" value="1"/>
</dbReference>
<dbReference type="Proteomes" id="UP000577362">
    <property type="component" value="Unassembled WGS sequence"/>
</dbReference>
<dbReference type="RefSeq" id="WP_210289420.1">
    <property type="nucleotide sequence ID" value="NZ_JACIEN010000001.1"/>
</dbReference>
<reference evidence="3 4" key="1">
    <citation type="submission" date="2020-08" db="EMBL/GenBank/DDBJ databases">
        <title>Genomic Encyclopedia of Type Strains, Phase IV (KMG-IV): sequencing the most valuable type-strain genomes for metagenomic binning, comparative biology and taxonomic classification.</title>
        <authorList>
            <person name="Goeker M."/>
        </authorList>
    </citation>
    <scope>NUCLEOTIDE SEQUENCE [LARGE SCALE GENOMIC DNA]</scope>
    <source>
        <strain evidence="3 4">DSM 103737</strain>
    </source>
</reference>
<keyword evidence="1 3" id="KW-0808">Transferase</keyword>
<dbReference type="Pfam" id="PF02515">
    <property type="entry name" value="CoA_transf_3"/>
    <property type="match status" value="1"/>
</dbReference>
<dbReference type="Gene3D" id="3.40.50.10540">
    <property type="entry name" value="Crotonobetainyl-coa:carnitine coa-transferase, domain 1"/>
    <property type="match status" value="1"/>
</dbReference>
<dbReference type="InterPro" id="IPR050483">
    <property type="entry name" value="CoA-transferase_III_domain"/>
</dbReference>
<dbReference type="InterPro" id="IPR003673">
    <property type="entry name" value="CoA-Trfase_fam_III"/>
</dbReference>
<dbReference type="PANTHER" id="PTHR48207">
    <property type="entry name" value="SUCCINATE--HYDROXYMETHYLGLUTARATE COA-TRANSFERASE"/>
    <property type="match status" value="1"/>
</dbReference>
<feature type="region of interest" description="Disordered" evidence="2">
    <location>
        <begin position="344"/>
        <end position="368"/>
    </location>
</feature>
<dbReference type="InterPro" id="IPR044855">
    <property type="entry name" value="CoA-Trfase_III_dom3_sf"/>
</dbReference>
<protein>
    <submittedName>
        <fullName evidence="3">CoA:oxalate CoA-transferase</fullName>
        <ecNumber evidence="3">2.8.3.19</ecNumber>
    </submittedName>
</protein>
<dbReference type="AlphaFoldDB" id="A0A840BZB0"/>
<comment type="caution">
    <text evidence="3">The sequence shown here is derived from an EMBL/GenBank/DDBJ whole genome shotgun (WGS) entry which is preliminary data.</text>
</comment>
<feature type="compositionally biased region" description="Low complexity" evidence="2">
    <location>
        <begin position="354"/>
        <end position="368"/>
    </location>
</feature>
<dbReference type="Gene3D" id="3.30.1540.10">
    <property type="entry name" value="formyl-coa transferase, domain 3"/>
    <property type="match status" value="1"/>
</dbReference>
<organism evidence="3 4">
    <name type="scientific">Chelatococcus caeni</name>
    <dbReference type="NCBI Taxonomy" id="1348468"/>
    <lineage>
        <taxon>Bacteria</taxon>
        <taxon>Pseudomonadati</taxon>
        <taxon>Pseudomonadota</taxon>
        <taxon>Alphaproteobacteria</taxon>
        <taxon>Hyphomicrobiales</taxon>
        <taxon>Chelatococcaceae</taxon>
        <taxon>Chelatococcus</taxon>
    </lineage>
</organism>
<evidence type="ECO:0000313" key="3">
    <source>
        <dbReference type="EMBL" id="MBB4016619.1"/>
    </source>
</evidence>
<dbReference type="GO" id="GO:0008410">
    <property type="term" value="F:CoA-transferase activity"/>
    <property type="evidence" value="ECO:0007669"/>
    <property type="project" value="TreeGrafter"/>
</dbReference>
<keyword evidence="4" id="KW-1185">Reference proteome</keyword>
<evidence type="ECO:0000256" key="1">
    <source>
        <dbReference type="ARBA" id="ARBA00022679"/>
    </source>
</evidence>
<sequence>MSGGAAMKPLADLRVLDFSRVLAGPYCTALLADLGAQVIKVEPPGGDDYRHIGPFVEGESMLFATVNRGKRSIVLDLAKAEDLAVAHALAARADVVVENFRPGVADKLGIGWAQLSALNPRLVYASISGFGQEGELAKRPAYDVILQAMSGIMAVTGEPDGPPTLVGESIADVAAGLFASWAVLAALHERHGTGRGRHIDLAMFDAMVALQPLVVARYLATGDAPRRVGNRHPLSAPFGAFAARDGSFVLAVLNDKLFQRLATCIGAPEIAADPRFATDSDRLANEGALRALIEAWSRQRRAREAVEALVAHGVPAAEINDMAEALASPHAEARGLLQEVSDARAGMRQVPEQPARFAGAPRGGLAAAPRLDGDRAAILADLEDRT</sequence>
<gene>
    <name evidence="3" type="ORF">GGR16_001625</name>
</gene>
<evidence type="ECO:0000256" key="2">
    <source>
        <dbReference type="SAM" id="MobiDB-lite"/>
    </source>
</evidence>
<accession>A0A840BZB0</accession>
<dbReference type="EMBL" id="JACIEN010000001">
    <property type="protein sequence ID" value="MBB4016619.1"/>
    <property type="molecule type" value="Genomic_DNA"/>
</dbReference>
<name>A0A840BZB0_9HYPH</name>
<proteinExistence type="predicted"/>
<dbReference type="EC" id="2.8.3.19" evidence="3"/>
<dbReference type="PANTHER" id="PTHR48207:SF3">
    <property type="entry name" value="SUCCINATE--HYDROXYMETHYLGLUTARATE COA-TRANSFERASE"/>
    <property type="match status" value="1"/>
</dbReference>
<evidence type="ECO:0000313" key="4">
    <source>
        <dbReference type="Proteomes" id="UP000577362"/>
    </source>
</evidence>
<dbReference type="InterPro" id="IPR023606">
    <property type="entry name" value="CoA-Trfase_III_dom_1_sf"/>
</dbReference>